<keyword evidence="3" id="KW-1185">Reference proteome</keyword>
<feature type="compositionally biased region" description="Basic and acidic residues" evidence="1">
    <location>
        <begin position="1"/>
        <end position="19"/>
    </location>
</feature>
<dbReference type="Proteomes" id="UP000594638">
    <property type="component" value="Unassembled WGS sequence"/>
</dbReference>
<reference evidence="2 3" key="1">
    <citation type="submission" date="2019-12" db="EMBL/GenBank/DDBJ databases">
        <authorList>
            <person name="Alioto T."/>
            <person name="Alioto T."/>
            <person name="Gomez Garrido J."/>
        </authorList>
    </citation>
    <scope>NUCLEOTIDE SEQUENCE [LARGE SCALE GENOMIC DNA]</scope>
</reference>
<dbReference type="Gramene" id="OE9A028542T1">
    <property type="protein sequence ID" value="OE9A028542C1"/>
    <property type="gene ID" value="OE9A028542"/>
</dbReference>
<evidence type="ECO:0000256" key="1">
    <source>
        <dbReference type="SAM" id="MobiDB-lite"/>
    </source>
</evidence>
<gene>
    <name evidence="2" type="ORF">OLEA9_A028542</name>
</gene>
<accession>A0A8S0RTI0</accession>
<evidence type="ECO:0000313" key="3">
    <source>
        <dbReference type="Proteomes" id="UP000594638"/>
    </source>
</evidence>
<evidence type="ECO:0000313" key="2">
    <source>
        <dbReference type="EMBL" id="CAA2982619.1"/>
    </source>
</evidence>
<organism evidence="2 3">
    <name type="scientific">Olea europaea subsp. europaea</name>
    <dbReference type="NCBI Taxonomy" id="158383"/>
    <lineage>
        <taxon>Eukaryota</taxon>
        <taxon>Viridiplantae</taxon>
        <taxon>Streptophyta</taxon>
        <taxon>Embryophyta</taxon>
        <taxon>Tracheophyta</taxon>
        <taxon>Spermatophyta</taxon>
        <taxon>Magnoliopsida</taxon>
        <taxon>eudicotyledons</taxon>
        <taxon>Gunneridae</taxon>
        <taxon>Pentapetalae</taxon>
        <taxon>asterids</taxon>
        <taxon>lamiids</taxon>
        <taxon>Lamiales</taxon>
        <taxon>Oleaceae</taxon>
        <taxon>Oleeae</taxon>
        <taxon>Olea</taxon>
    </lineage>
</organism>
<feature type="region of interest" description="Disordered" evidence="1">
    <location>
        <begin position="1"/>
        <end position="33"/>
    </location>
</feature>
<dbReference type="EMBL" id="CACTIH010003701">
    <property type="protein sequence ID" value="CAA2982619.1"/>
    <property type="molecule type" value="Genomic_DNA"/>
</dbReference>
<sequence length="168" mass="18791">MSLTKEEIVTKQTKEHFGKEASSQSAPISQEPLPVIPTVPKKELVAVTAKVRTISQQNTAMRELLEHIQSQLTNSSQNEEVIPLEREVDVDMIADYTTDKMIGKVTVPSEYSRANASRRWASVFDILWKISINNFNREPQLSLPIDTCISHLGIGAKDELHYLGCGLT</sequence>
<dbReference type="AlphaFoldDB" id="A0A8S0RTI0"/>
<protein>
    <submittedName>
        <fullName evidence="2">Uncharacterized protein</fullName>
    </submittedName>
</protein>
<proteinExistence type="predicted"/>
<name>A0A8S0RTI0_OLEEU</name>
<comment type="caution">
    <text evidence="2">The sequence shown here is derived from an EMBL/GenBank/DDBJ whole genome shotgun (WGS) entry which is preliminary data.</text>
</comment>